<evidence type="ECO:0000256" key="3">
    <source>
        <dbReference type="ARBA" id="ARBA00022741"/>
    </source>
</evidence>
<evidence type="ECO:0000256" key="2">
    <source>
        <dbReference type="ARBA" id="ARBA00022679"/>
    </source>
</evidence>
<dbReference type="PRINTS" id="PR00471">
    <property type="entry name" value="ACETATEKNASE"/>
</dbReference>
<dbReference type="GO" id="GO:0000287">
    <property type="term" value="F:magnesium ion binding"/>
    <property type="evidence" value="ECO:0007669"/>
    <property type="project" value="UniProtKB-UniRule"/>
</dbReference>
<evidence type="ECO:0000256" key="7">
    <source>
        <dbReference type="RuleBase" id="RU003835"/>
    </source>
</evidence>
<evidence type="ECO:0000313" key="9">
    <source>
        <dbReference type="Proteomes" id="UP000001203"/>
    </source>
</evidence>
<reference evidence="8 9" key="1">
    <citation type="journal article" date="2008" name="Proc. Natl. Acad. Sci. U.S.A.">
        <title>The genome of Cyanothece 51142, a unicellular diazotrophic cyanobacterium important in the marine nitrogen cycle.</title>
        <authorList>
            <person name="Welsh E.A."/>
            <person name="Liberton M."/>
            <person name="Stoeckel J."/>
            <person name="Loh T."/>
            <person name="Elvitigala T."/>
            <person name="Wang C."/>
            <person name="Wollam A."/>
            <person name="Fulton R.S."/>
            <person name="Clifton S.W."/>
            <person name="Jacobs J.M."/>
            <person name="Aurora R."/>
            <person name="Ghosh B.K."/>
            <person name="Sherman L.A."/>
            <person name="Smith R.D."/>
            <person name="Wilson R.K."/>
            <person name="Pakrasi H.B."/>
        </authorList>
    </citation>
    <scope>NUCLEOTIDE SEQUENCE [LARGE SCALE GENOMIC DNA]</scope>
    <source>
        <strain evidence="9">ATCC 51142 / BH68</strain>
    </source>
</reference>
<keyword evidence="9" id="KW-1185">Reference proteome</keyword>
<dbReference type="EC" id="2.7.2.1" evidence="6"/>
<dbReference type="GO" id="GO:0006083">
    <property type="term" value="P:acetate metabolic process"/>
    <property type="evidence" value="ECO:0007669"/>
    <property type="project" value="TreeGrafter"/>
</dbReference>
<feature type="active site" description="Proton donor/acceptor" evidence="6">
    <location>
        <position position="155"/>
    </location>
</feature>
<feature type="binding site" evidence="6">
    <location>
        <begin position="214"/>
        <end position="218"/>
    </location>
    <ligand>
        <name>ATP</name>
        <dbReference type="ChEBI" id="CHEBI:30616"/>
    </ligand>
</feature>
<proteinExistence type="inferred from homology"/>
<evidence type="ECO:0000256" key="4">
    <source>
        <dbReference type="ARBA" id="ARBA00022777"/>
    </source>
</evidence>
<dbReference type="PROSITE" id="PS01076">
    <property type="entry name" value="ACETATE_KINASE_2"/>
    <property type="match status" value="1"/>
</dbReference>
<evidence type="ECO:0000256" key="6">
    <source>
        <dbReference type="HAMAP-Rule" id="MF_00020"/>
    </source>
</evidence>
<keyword evidence="5 6" id="KW-0067">ATP-binding</keyword>
<dbReference type="InterPro" id="IPR004372">
    <property type="entry name" value="Ac/propionate_kinase"/>
</dbReference>
<dbReference type="Pfam" id="PF00871">
    <property type="entry name" value="Acetate_kinase"/>
    <property type="match status" value="1"/>
</dbReference>
<dbReference type="PROSITE" id="PS01075">
    <property type="entry name" value="ACETATE_KINASE_1"/>
    <property type="match status" value="1"/>
</dbReference>
<evidence type="ECO:0000256" key="5">
    <source>
        <dbReference type="ARBA" id="ARBA00022840"/>
    </source>
</evidence>
<sequence length="403" mass="44297">MKILVLNAGSSSQKSCLYSIEGNSLPKHSPDPIWTGNIDWTVSKNEGILTVKANEIKQTITLNQENKAQAIPKMLETLTQGQTKVIDNLSEINVVGHRVVHGGKNYSEATKITPEVKAKITELIPLAPNHNPGHIEGIEAIETVLGDVPQVALFDTAFHQTIPLENAAYPLPFEWLEKGIRRYGFHGISHEYCAHRAAEILDQPLSSLKLINCHLGNGCSLTAIKNGKSIDTTMGFTPLEGLMMGTRSGSIDPAILIYLMREYSLTPDDLNTLLNKESGLKGVSGISADIRAILQGIKEHNFRAQLAFDMYIHRLRSQMGSMLAVLGGLDVLIFTAGVGENAVLVREKACEAFEFLGLKLDQTKNESSPMDEDIATENSSVRILVIHTEEDWAIAQQCWHLCH</sequence>
<dbReference type="PIRSF" id="PIRSF000722">
    <property type="entry name" value="Acetate_prop_kin"/>
    <property type="match status" value="1"/>
</dbReference>
<dbReference type="PANTHER" id="PTHR21060:SF15">
    <property type="entry name" value="ACETATE KINASE-RELATED"/>
    <property type="match status" value="1"/>
</dbReference>
<evidence type="ECO:0000256" key="1">
    <source>
        <dbReference type="ARBA" id="ARBA00008748"/>
    </source>
</evidence>
<dbReference type="Proteomes" id="UP000001203">
    <property type="component" value="Chromosome circular"/>
</dbReference>
<dbReference type="SUPFAM" id="SSF53067">
    <property type="entry name" value="Actin-like ATPase domain"/>
    <property type="match status" value="2"/>
</dbReference>
<comment type="cofactor">
    <cofactor evidence="6">
        <name>Mg(2+)</name>
        <dbReference type="ChEBI" id="CHEBI:18420"/>
    </cofactor>
    <cofactor evidence="6">
        <name>Mn(2+)</name>
        <dbReference type="ChEBI" id="CHEBI:29035"/>
    </cofactor>
    <text evidence="6">Mg(2+). Can also accept Mn(2+).</text>
</comment>
<feature type="binding site" evidence="6">
    <location>
        <begin position="289"/>
        <end position="291"/>
    </location>
    <ligand>
        <name>ATP</name>
        <dbReference type="ChEBI" id="CHEBI:30616"/>
    </ligand>
</feature>
<feature type="binding site" evidence="6">
    <location>
        <position position="7"/>
    </location>
    <ligand>
        <name>Mg(2+)</name>
        <dbReference type="ChEBI" id="CHEBI:18420"/>
    </ligand>
</feature>
<dbReference type="UniPathway" id="UPA00340">
    <property type="reaction ID" value="UER00458"/>
</dbReference>
<dbReference type="eggNOG" id="COG0282">
    <property type="taxonomic scope" value="Bacteria"/>
</dbReference>
<keyword evidence="4 6" id="KW-0418">Kinase</keyword>
<protein>
    <recommendedName>
        <fullName evidence="6">Acetate kinase</fullName>
        <ecNumber evidence="6">2.7.2.1</ecNumber>
    </recommendedName>
    <alternativeName>
        <fullName evidence="6">Acetokinase</fullName>
    </alternativeName>
</protein>
<organism evidence="8 9">
    <name type="scientific">Crocosphaera subtropica (strain ATCC 51142 / BH68)</name>
    <name type="common">Cyanothece sp. (strain ATCC 51142)</name>
    <dbReference type="NCBI Taxonomy" id="43989"/>
    <lineage>
        <taxon>Bacteria</taxon>
        <taxon>Bacillati</taxon>
        <taxon>Cyanobacteriota</taxon>
        <taxon>Cyanophyceae</taxon>
        <taxon>Oscillatoriophycideae</taxon>
        <taxon>Chroococcales</taxon>
        <taxon>Aphanothecaceae</taxon>
        <taxon>Crocosphaera</taxon>
        <taxon>Crocosphaera subtropica</taxon>
    </lineage>
</organism>
<dbReference type="PANTHER" id="PTHR21060">
    <property type="entry name" value="ACETATE KINASE"/>
    <property type="match status" value="1"/>
</dbReference>
<dbReference type="AlphaFoldDB" id="B1WR93"/>
<comment type="subunit">
    <text evidence="6">Homodimer.</text>
</comment>
<dbReference type="STRING" id="43989.cce_0800"/>
<evidence type="ECO:0000313" key="8">
    <source>
        <dbReference type="EMBL" id="ACB50151.1"/>
    </source>
</evidence>
<feature type="binding site" evidence="6">
    <location>
        <position position="14"/>
    </location>
    <ligand>
        <name>ATP</name>
        <dbReference type="ChEBI" id="CHEBI:30616"/>
    </ligand>
</feature>
<feature type="site" description="Transition state stabilizer" evidence="6">
    <location>
        <position position="186"/>
    </location>
</feature>
<dbReference type="InterPro" id="IPR043129">
    <property type="entry name" value="ATPase_NBD"/>
</dbReference>
<comment type="catalytic activity">
    <reaction evidence="6">
        <text>acetate + ATP = acetyl phosphate + ADP</text>
        <dbReference type="Rhea" id="RHEA:11352"/>
        <dbReference type="ChEBI" id="CHEBI:22191"/>
        <dbReference type="ChEBI" id="CHEBI:30089"/>
        <dbReference type="ChEBI" id="CHEBI:30616"/>
        <dbReference type="ChEBI" id="CHEBI:456216"/>
        <dbReference type="EC" id="2.7.2.1"/>
    </reaction>
</comment>
<keyword evidence="6" id="KW-0479">Metal-binding</keyword>
<feature type="binding site" evidence="6">
    <location>
        <position position="390"/>
    </location>
    <ligand>
        <name>Mg(2+)</name>
        <dbReference type="ChEBI" id="CHEBI:18420"/>
    </ligand>
</feature>
<dbReference type="GO" id="GO:0008776">
    <property type="term" value="F:acetate kinase activity"/>
    <property type="evidence" value="ECO:0007669"/>
    <property type="project" value="UniProtKB-UniRule"/>
</dbReference>
<comment type="subcellular location">
    <subcellularLocation>
        <location evidence="6">Cytoplasm</location>
    </subcellularLocation>
</comment>
<comment type="pathway">
    <text evidence="6">Metabolic intermediate biosynthesis; acetyl-CoA biosynthesis; acetyl-CoA from acetate: step 1/2.</text>
</comment>
<dbReference type="InterPro" id="IPR000890">
    <property type="entry name" value="Aliphatic_acid_kin_short-chain"/>
</dbReference>
<feature type="binding site" evidence="6">
    <location>
        <begin position="337"/>
        <end position="341"/>
    </location>
    <ligand>
        <name>ATP</name>
        <dbReference type="ChEBI" id="CHEBI:30616"/>
    </ligand>
</feature>
<dbReference type="NCBIfam" id="TIGR00016">
    <property type="entry name" value="ackA"/>
    <property type="match status" value="1"/>
</dbReference>
<keyword evidence="6" id="KW-0963">Cytoplasm</keyword>
<dbReference type="OrthoDB" id="9802453at2"/>
<keyword evidence="3 6" id="KW-0547">Nucleotide-binding</keyword>
<name>B1WR93_CROS5</name>
<keyword evidence="2 6" id="KW-0808">Transferase</keyword>
<dbReference type="KEGG" id="cyt:cce_0800"/>
<dbReference type="Gene3D" id="3.30.420.40">
    <property type="match status" value="2"/>
</dbReference>
<gene>
    <name evidence="6" type="primary">ackA</name>
    <name evidence="8" type="synonym">ackA1</name>
    <name evidence="8" type="ordered locus">cce_0800</name>
</gene>
<dbReference type="GO" id="GO:0006085">
    <property type="term" value="P:acetyl-CoA biosynthetic process"/>
    <property type="evidence" value="ECO:0007669"/>
    <property type="project" value="UniProtKB-UniRule"/>
</dbReference>
<feature type="binding site" evidence="6">
    <location>
        <position position="98"/>
    </location>
    <ligand>
        <name>substrate</name>
    </ligand>
</feature>
<dbReference type="GO" id="GO:0005524">
    <property type="term" value="F:ATP binding"/>
    <property type="evidence" value="ECO:0007669"/>
    <property type="project" value="UniProtKB-KW"/>
</dbReference>
<dbReference type="EMBL" id="CP000806">
    <property type="protein sequence ID" value="ACB50151.1"/>
    <property type="molecule type" value="Genomic_DNA"/>
</dbReference>
<dbReference type="GO" id="GO:0005737">
    <property type="term" value="C:cytoplasm"/>
    <property type="evidence" value="ECO:0007669"/>
    <property type="project" value="UniProtKB-SubCell"/>
</dbReference>
<comment type="function">
    <text evidence="6">Catalyzes the formation of acetyl phosphate from acetate and ATP. Can also catalyze the reverse reaction.</text>
</comment>
<accession>B1WR93</accession>
<dbReference type="InterPro" id="IPR023865">
    <property type="entry name" value="Aliphatic_acid_kinase_CS"/>
</dbReference>
<dbReference type="CDD" id="cd24010">
    <property type="entry name" value="ASKHA_NBD_AcK_PK"/>
    <property type="match status" value="1"/>
</dbReference>
<dbReference type="RefSeq" id="WP_009546039.1">
    <property type="nucleotide sequence ID" value="NC_010546.1"/>
</dbReference>
<dbReference type="HOGENOM" id="CLU_020352_0_0_3"/>
<feature type="site" description="Transition state stabilizer" evidence="6">
    <location>
        <position position="247"/>
    </location>
</feature>
<keyword evidence="6" id="KW-0460">Magnesium</keyword>
<comment type="similarity">
    <text evidence="1 6 7">Belongs to the acetokinase family.</text>
</comment>
<dbReference type="HAMAP" id="MF_00020">
    <property type="entry name" value="Acetate_kinase"/>
    <property type="match status" value="1"/>
</dbReference>